<dbReference type="PANTHER" id="PTHR18916:SF6">
    <property type="entry name" value="DYNACTIN SUBUNIT 1"/>
    <property type="match status" value="1"/>
</dbReference>
<dbReference type="GO" id="GO:0030286">
    <property type="term" value="C:dynein complex"/>
    <property type="evidence" value="ECO:0007669"/>
    <property type="project" value="UniProtKB-KW"/>
</dbReference>
<proteinExistence type="predicted"/>
<evidence type="ECO:0000256" key="1">
    <source>
        <dbReference type="ARBA" id="ARBA00004186"/>
    </source>
</evidence>
<name>A0AA35T792_GEOBA</name>
<dbReference type="GO" id="GO:0005819">
    <property type="term" value="C:spindle"/>
    <property type="evidence" value="ECO:0007669"/>
    <property type="project" value="UniProtKB-SubCell"/>
</dbReference>
<dbReference type="InterPro" id="IPR000938">
    <property type="entry name" value="CAP-Gly_domain"/>
</dbReference>
<accession>A0AA35T792</accession>
<feature type="domain" description="CAP-Gly" evidence="9">
    <location>
        <begin position="322"/>
        <end position="356"/>
    </location>
</feature>
<dbReference type="SMART" id="SM01052">
    <property type="entry name" value="CAP_GLY"/>
    <property type="match status" value="1"/>
</dbReference>
<evidence type="ECO:0000256" key="5">
    <source>
        <dbReference type="ARBA" id="ARBA00023054"/>
    </source>
</evidence>
<organism evidence="10 11">
    <name type="scientific">Geodia barretti</name>
    <name type="common">Barrett's horny sponge</name>
    <dbReference type="NCBI Taxonomy" id="519541"/>
    <lineage>
        <taxon>Eukaryota</taxon>
        <taxon>Metazoa</taxon>
        <taxon>Porifera</taxon>
        <taxon>Demospongiae</taxon>
        <taxon>Heteroscleromorpha</taxon>
        <taxon>Tetractinellida</taxon>
        <taxon>Astrophorina</taxon>
        <taxon>Geodiidae</taxon>
        <taxon>Geodia</taxon>
    </lineage>
</organism>
<dbReference type="Proteomes" id="UP001174909">
    <property type="component" value="Unassembled WGS sequence"/>
</dbReference>
<dbReference type="PROSITE" id="PS50245">
    <property type="entry name" value="CAP_GLY_2"/>
    <property type="match status" value="1"/>
</dbReference>
<keyword evidence="5 7" id="KW-0175">Coiled coil</keyword>
<keyword evidence="3" id="KW-0493">Microtubule</keyword>
<evidence type="ECO:0000313" key="10">
    <source>
        <dbReference type="EMBL" id="CAI8042106.1"/>
    </source>
</evidence>
<evidence type="ECO:0000256" key="2">
    <source>
        <dbReference type="ARBA" id="ARBA00022490"/>
    </source>
</evidence>
<feature type="coiled-coil region" evidence="7">
    <location>
        <begin position="104"/>
        <end position="169"/>
    </location>
</feature>
<dbReference type="GO" id="GO:0005874">
    <property type="term" value="C:microtubule"/>
    <property type="evidence" value="ECO:0007669"/>
    <property type="project" value="UniProtKB-KW"/>
</dbReference>
<dbReference type="EMBL" id="CASHTH010003238">
    <property type="protein sequence ID" value="CAI8042106.1"/>
    <property type="molecule type" value="Genomic_DNA"/>
</dbReference>
<evidence type="ECO:0000256" key="7">
    <source>
        <dbReference type="SAM" id="Coils"/>
    </source>
</evidence>
<keyword evidence="4" id="KW-0243">Dynein</keyword>
<feature type="region of interest" description="Disordered" evidence="8">
    <location>
        <begin position="1"/>
        <end position="54"/>
    </location>
</feature>
<sequence>MAEVLPAQSMEERPDDKLPAIPEEDSSQPPPAPTDAANEHVSLPDIQKREMDSSTESLIKALGLSGADEKSLGRLLKTVRGQVVSTIDELRTITTHDNNLERQYKEVVSENVQLNSALEEARGEIRHLKGRLSVLKMTSPEIRKHKARVQFRERRKQDHERQLQQARQKYLGGEPLPVLDFAERARTVNARGEYIDCRQQLHSRHSTYPPVPLPSQPYTVPLPPSTRPHTDPLPPPLLGCRCSVCNAQQSLGAVTLGSRQQLLSSSPLHSMPQTQSQQHRTTPHLTKSGQQILLGDRVIVKGERPGVVRYIGRLEADVLGQILIGVHLVMPVGTCDGSLRGRQYFQCPPLHGVFVRPADVLCVTGRKPCTGGTVVPRLQERAPFGTGTRRGSKLQTPLHWGPQGQEVNSTTIHLCTSHVLEQNLASSSASLLLHCELMLCCLSEHATAGPNSCLLSHCLHNHTSPGHSPRRAGSSQRHVITQ</sequence>
<feature type="region of interest" description="Disordered" evidence="8">
    <location>
        <begin position="462"/>
        <end position="482"/>
    </location>
</feature>
<keyword evidence="11" id="KW-1185">Reference proteome</keyword>
<feature type="region of interest" description="Disordered" evidence="8">
    <location>
        <begin position="383"/>
        <end position="402"/>
    </location>
</feature>
<evidence type="ECO:0000256" key="6">
    <source>
        <dbReference type="ARBA" id="ARBA00023212"/>
    </source>
</evidence>
<comment type="caution">
    <text evidence="10">The sequence shown here is derived from an EMBL/GenBank/DDBJ whole genome shotgun (WGS) entry which is preliminary data.</text>
</comment>
<dbReference type="PANTHER" id="PTHR18916">
    <property type="entry name" value="DYNACTIN 1-RELATED MICROTUBULE-BINDING"/>
    <property type="match status" value="1"/>
</dbReference>
<protein>
    <submittedName>
        <fullName evidence="10">CAP-Gly domain-containing linker protein 2</fullName>
    </submittedName>
</protein>
<evidence type="ECO:0000256" key="3">
    <source>
        <dbReference type="ARBA" id="ARBA00022701"/>
    </source>
</evidence>
<dbReference type="InterPro" id="IPR036859">
    <property type="entry name" value="CAP-Gly_dom_sf"/>
</dbReference>
<evidence type="ECO:0000256" key="4">
    <source>
        <dbReference type="ARBA" id="ARBA00023017"/>
    </source>
</evidence>
<dbReference type="Gene3D" id="2.30.30.190">
    <property type="entry name" value="CAP Gly-rich-like domain"/>
    <property type="match status" value="1"/>
</dbReference>
<feature type="region of interest" description="Disordered" evidence="8">
    <location>
        <begin position="266"/>
        <end position="288"/>
    </location>
</feature>
<keyword evidence="2" id="KW-0963">Cytoplasm</keyword>
<dbReference type="AlphaFoldDB" id="A0AA35T792"/>
<reference evidence="10" key="1">
    <citation type="submission" date="2023-03" db="EMBL/GenBank/DDBJ databases">
        <authorList>
            <person name="Steffen K."/>
            <person name="Cardenas P."/>
        </authorList>
    </citation>
    <scope>NUCLEOTIDE SEQUENCE</scope>
</reference>
<gene>
    <name evidence="10" type="ORF">GBAR_LOCUS23379</name>
</gene>
<dbReference type="SUPFAM" id="SSF74924">
    <property type="entry name" value="Cap-Gly domain"/>
    <property type="match status" value="1"/>
</dbReference>
<evidence type="ECO:0000256" key="8">
    <source>
        <dbReference type="SAM" id="MobiDB-lite"/>
    </source>
</evidence>
<dbReference type="Pfam" id="PF01302">
    <property type="entry name" value="CAP_GLY"/>
    <property type="match status" value="1"/>
</dbReference>
<evidence type="ECO:0000313" key="11">
    <source>
        <dbReference type="Proteomes" id="UP001174909"/>
    </source>
</evidence>
<feature type="compositionally biased region" description="Polar residues" evidence="8">
    <location>
        <begin position="473"/>
        <end position="482"/>
    </location>
</feature>
<comment type="subcellular location">
    <subcellularLocation>
        <location evidence="1">Cytoplasm</location>
        <location evidence="1">Cytoskeleton</location>
        <location evidence="1">Spindle</location>
    </subcellularLocation>
</comment>
<keyword evidence="6" id="KW-0206">Cytoskeleton</keyword>
<evidence type="ECO:0000259" key="9">
    <source>
        <dbReference type="PROSITE" id="PS50245"/>
    </source>
</evidence>